<evidence type="ECO:0000313" key="2">
    <source>
        <dbReference type="EMBL" id="KAE9522366.1"/>
    </source>
</evidence>
<keyword evidence="1" id="KW-0732">Signal</keyword>
<organism evidence="2 3">
    <name type="scientific">Aphis glycines</name>
    <name type="common">Soybean aphid</name>
    <dbReference type="NCBI Taxonomy" id="307491"/>
    <lineage>
        <taxon>Eukaryota</taxon>
        <taxon>Metazoa</taxon>
        <taxon>Ecdysozoa</taxon>
        <taxon>Arthropoda</taxon>
        <taxon>Hexapoda</taxon>
        <taxon>Insecta</taxon>
        <taxon>Pterygota</taxon>
        <taxon>Neoptera</taxon>
        <taxon>Paraneoptera</taxon>
        <taxon>Hemiptera</taxon>
        <taxon>Sternorrhyncha</taxon>
        <taxon>Aphidomorpha</taxon>
        <taxon>Aphidoidea</taxon>
        <taxon>Aphididae</taxon>
        <taxon>Aphidini</taxon>
        <taxon>Aphis</taxon>
        <taxon>Aphis</taxon>
    </lineage>
</organism>
<name>A0A6G0SVG4_APHGL</name>
<gene>
    <name evidence="2" type="ORF">AGLY_017235</name>
</gene>
<keyword evidence="3" id="KW-1185">Reference proteome</keyword>
<dbReference type="AlphaFoldDB" id="A0A6G0SVG4"/>
<evidence type="ECO:0000313" key="3">
    <source>
        <dbReference type="Proteomes" id="UP000475862"/>
    </source>
</evidence>
<reference evidence="2 3" key="1">
    <citation type="submission" date="2019-08" db="EMBL/GenBank/DDBJ databases">
        <title>The genome of the soybean aphid Biotype 1, its phylome, world population structure and adaptation to the North American continent.</title>
        <authorList>
            <person name="Giordano R."/>
            <person name="Donthu R.K."/>
            <person name="Hernandez A.G."/>
            <person name="Wright C.L."/>
            <person name="Zimin A.V."/>
        </authorList>
    </citation>
    <scope>NUCLEOTIDE SEQUENCE [LARGE SCALE GENOMIC DNA]</scope>
    <source>
        <tissue evidence="2">Whole aphids</tissue>
    </source>
</reference>
<sequence>MRCAEWPEVVRTTMAAALLLLAASTAAIAILEDADVKSANNCLCQTAVSASLQMVAIVRTHLTGYAPLAVSPDSITLSAPSRMAFATSEYSARVPRGGFICGLHFTNAYHNKFVLKNQPNKKFYGKSIIYTLSSERTRRGPTKIGFSAHPQTSSCRRETGFDNREVQEDAQNRRVLLLDRL</sequence>
<comment type="caution">
    <text evidence="2">The sequence shown here is derived from an EMBL/GenBank/DDBJ whole genome shotgun (WGS) entry which is preliminary data.</text>
</comment>
<protein>
    <submittedName>
        <fullName evidence="2">Uncharacterized protein</fullName>
    </submittedName>
</protein>
<dbReference type="EMBL" id="VYZN01001265">
    <property type="protein sequence ID" value="KAE9522366.1"/>
    <property type="molecule type" value="Genomic_DNA"/>
</dbReference>
<feature type="chain" id="PRO_5026268562" evidence="1">
    <location>
        <begin position="30"/>
        <end position="181"/>
    </location>
</feature>
<proteinExistence type="predicted"/>
<dbReference type="Proteomes" id="UP000475862">
    <property type="component" value="Unassembled WGS sequence"/>
</dbReference>
<evidence type="ECO:0000256" key="1">
    <source>
        <dbReference type="SAM" id="SignalP"/>
    </source>
</evidence>
<feature type="signal peptide" evidence="1">
    <location>
        <begin position="1"/>
        <end position="29"/>
    </location>
</feature>
<accession>A0A6G0SVG4</accession>